<dbReference type="EMBL" id="WTVQ01000013">
    <property type="protein sequence ID" value="NMG75007.1"/>
    <property type="molecule type" value="Genomic_DNA"/>
</dbReference>
<feature type="transmembrane region" description="Helical" evidence="1">
    <location>
        <begin position="273"/>
        <end position="295"/>
    </location>
</feature>
<feature type="transmembrane region" description="Helical" evidence="1">
    <location>
        <begin position="182"/>
        <end position="203"/>
    </location>
</feature>
<accession>A0ABX1Q9E2</accession>
<feature type="transmembrane region" description="Helical" evidence="1">
    <location>
        <begin position="99"/>
        <end position="116"/>
    </location>
</feature>
<feature type="transmembrane region" description="Helical" evidence="1">
    <location>
        <begin position="152"/>
        <end position="170"/>
    </location>
</feature>
<keyword evidence="1" id="KW-1133">Transmembrane helix</keyword>
<reference evidence="2 3" key="1">
    <citation type="submission" date="2019-12" db="EMBL/GenBank/DDBJ databases">
        <title>Comparative genomics gives insights into the taxonomy of the Azoarcus-Aromatoleum group and reveals separate origins of nif in the plant-associated Azoarcus and non-plant-associated Aromatoleum sub-groups.</title>
        <authorList>
            <person name="Lafos M."/>
            <person name="Maluk M."/>
            <person name="Batista M."/>
            <person name="Junghare M."/>
            <person name="Carmona M."/>
            <person name="Faoro H."/>
            <person name="Cruz L.M."/>
            <person name="Battistoni F."/>
            <person name="De Souza E."/>
            <person name="Pedrosa F."/>
            <person name="Chen W.-M."/>
            <person name="Poole P.S."/>
            <person name="Dixon R.A."/>
            <person name="James E.K."/>
        </authorList>
    </citation>
    <scope>NUCLEOTIDE SEQUENCE [LARGE SCALE GENOMIC DNA]</scope>
    <source>
        <strain evidence="2 3">22Lin</strain>
    </source>
</reference>
<comment type="caution">
    <text evidence="2">The sequence shown here is derived from an EMBL/GenBank/DDBJ whole genome shotgun (WGS) entry which is preliminary data.</text>
</comment>
<keyword evidence="3" id="KW-1185">Reference proteome</keyword>
<feature type="transmembrane region" description="Helical" evidence="1">
    <location>
        <begin position="307"/>
        <end position="325"/>
    </location>
</feature>
<feature type="transmembrane region" description="Helical" evidence="1">
    <location>
        <begin position="76"/>
        <end position="93"/>
    </location>
</feature>
<evidence type="ECO:0000256" key="1">
    <source>
        <dbReference type="SAM" id="Phobius"/>
    </source>
</evidence>
<keyword evidence="1" id="KW-0812">Transmembrane</keyword>
<organism evidence="2 3">
    <name type="scientific">Aromatoleum diolicum</name>
    <dbReference type="NCBI Taxonomy" id="75796"/>
    <lineage>
        <taxon>Bacteria</taxon>
        <taxon>Pseudomonadati</taxon>
        <taxon>Pseudomonadota</taxon>
        <taxon>Betaproteobacteria</taxon>
        <taxon>Rhodocyclales</taxon>
        <taxon>Rhodocyclaceae</taxon>
        <taxon>Aromatoleum</taxon>
    </lineage>
</organism>
<feature type="transmembrane region" description="Helical" evidence="1">
    <location>
        <begin position="209"/>
        <end position="228"/>
    </location>
</feature>
<evidence type="ECO:0000313" key="2">
    <source>
        <dbReference type="EMBL" id="NMG75007.1"/>
    </source>
</evidence>
<feature type="transmembrane region" description="Helical" evidence="1">
    <location>
        <begin position="123"/>
        <end position="146"/>
    </location>
</feature>
<gene>
    <name evidence="2" type="ORF">GPA25_09580</name>
</gene>
<dbReference type="Proteomes" id="UP000648984">
    <property type="component" value="Unassembled WGS sequence"/>
</dbReference>
<feature type="transmembrane region" description="Helical" evidence="1">
    <location>
        <begin position="337"/>
        <end position="360"/>
    </location>
</feature>
<feature type="transmembrane region" description="Helical" evidence="1">
    <location>
        <begin position="240"/>
        <end position="261"/>
    </location>
</feature>
<feature type="transmembrane region" description="Helical" evidence="1">
    <location>
        <begin position="44"/>
        <end position="64"/>
    </location>
</feature>
<sequence length="370" mass="39106">MRTAVSTDLKPVARVPLLVMGMLGLLVGVLAGMARLAFDVPQFASVQAAWHAALMVCAFFGTVISLERAVALARGWAYLAPASAGAGGLALLSGLPLSVAQAMFVAAAAVLVLGSVKVMQRQFALFTATLCVGASCWLLGTLAWIVDGAIQTAVPWWLAFLVITIAGERLELTRFLPVRAASAPLFMLVTGVVVAGAVTSLWWVQSGLMIFSAGLLALAMWLLRYDIARHNARQKGLTRYIALCLLSGYVWLSIGAVIGLNGGFVLSHPWRDAGLHAIALGFVFAMVFGHAPIIFPAISRVRIPYHPVFYLPLLMLHISLAVRVLGGGGDGAGLRQLGALTNAVALLLFIVTMVASIVRGRDQGKGQGRK</sequence>
<evidence type="ECO:0000313" key="3">
    <source>
        <dbReference type="Proteomes" id="UP000648984"/>
    </source>
</evidence>
<feature type="transmembrane region" description="Helical" evidence="1">
    <location>
        <begin position="12"/>
        <end position="38"/>
    </location>
</feature>
<protein>
    <submittedName>
        <fullName evidence="2">Uncharacterized protein</fullName>
    </submittedName>
</protein>
<keyword evidence="1" id="KW-0472">Membrane</keyword>
<proteinExistence type="predicted"/>
<name>A0ABX1Q9E2_9RHOO</name>